<evidence type="ECO:0000313" key="2">
    <source>
        <dbReference type="EMBL" id="KAK3704929.1"/>
    </source>
</evidence>
<dbReference type="AlphaFoldDB" id="A0AAE1CKV4"/>
<feature type="region of interest" description="Disordered" evidence="1">
    <location>
        <begin position="50"/>
        <end position="77"/>
    </location>
</feature>
<dbReference type="EMBL" id="JAWDGP010007779">
    <property type="protein sequence ID" value="KAK3704929.1"/>
    <property type="molecule type" value="Genomic_DNA"/>
</dbReference>
<evidence type="ECO:0000256" key="1">
    <source>
        <dbReference type="SAM" id="MobiDB-lite"/>
    </source>
</evidence>
<keyword evidence="3" id="KW-1185">Reference proteome</keyword>
<comment type="caution">
    <text evidence="2">The sequence shown here is derived from an EMBL/GenBank/DDBJ whole genome shotgun (WGS) entry which is preliminary data.</text>
</comment>
<reference evidence="2" key="1">
    <citation type="journal article" date="2023" name="G3 (Bethesda)">
        <title>A reference genome for the long-term kleptoplast-retaining sea slug Elysia crispata morphotype clarki.</title>
        <authorList>
            <person name="Eastman K.E."/>
            <person name="Pendleton A.L."/>
            <person name="Shaikh M.A."/>
            <person name="Suttiyut T."/>
            <person name="Ogas R."/>
            <person name="Tomko P."/>
            <person name="Gavelis G."/>
            <person name="Widhalm J.R."/>
            <person name="Wisecaver J.H."/>
        </authorList>
    </citation>
    <scope>NUCLEOTIDE SEQUENCE</scope>
    <source>
        <strain evidence="2">ECLA1</strain>
    </source>
</reference>
<gene>
    <name evidence="2" type="ORF">RRG08_017723</name>
</gene>
<proteinExistence type="predicted"/>
<dbReference type="Proteomes" id="UP001283361">
    <property type="component" value="Unassembled WGS sequence"/>
</dbReference>
<organism evidence="2 3">
    <name type="scientific">Elysia crispata</name>
    <name type="common">lettuce slug</name>
    <dbReference type="NCBI Taxonomy" id="231223"/>
    <lineage>
        <taxon>Eukaryota</taxon>
        <taxon>Metazoa</taxon>
        <taxon>Spiralia</taxon>
        <taxon>Lophotrochozoa</taxon>
        <taxon>Mollusca</taxon>
        <taxon>Gastropoda</taxon>
        <taxon>Heterobranchia</taxon>
        <taxon>Euthyneura</taxon>
        <taxon>Panpulmonata</taxon>
        <taxon>Sacoglossa</taxon>
        <taxon>Placobranchoidea</taxon>
        <taxon>Plakobranchidae</taxon>
        <taxon>Elysia</taxon>
    </lineage>
</organism>
<feature type="compositionally biased region" description="Basic and acidic residues" evidence="1">
    <location>
        <begin position="50"/>
        <end position="64"/>
    </location>
</feature>
<name>A0AAE1CKV4_9GAST</name>
<protein>
    <submittedName>
        <fullName evidence="2">Uncharacterized protein</fullName>
    </submittedName>
</protein>
<evidence type="ECO:0000313" key="3">
    <source>
        <dbReference type="Proteomes" id="UP001283361"/>
    </source>
</evidence>
<sequence>MVQITRCDQIAVKTSTAVTARENQKNINTADTEDFESLKKSLMLFTLNMEKSEGEALEKRRVKEDEEEKEEEEKTKN</sequence>
<accession>A0AAE1CKV4</accession>